<feature type="transmembrane region" description="Helical" evidence="7">
    <location>
        <begin position="637"/>
        <end position="658"/>
    </location>
</feature>
<feature type="transmembrane region" description="Helical" evidence="7">
    <location>
        <begin position="201"/>
        <end position="221"/>
    </location>
</feature>
<name>A0A1J4KT51_9EUKA</name>
<comment type="subcellular location">
    <subcellularLocation>
        <location evidence="1">Membrane</location>
    </subcellularLocation>
</comment>
<evidence type="ECO:0000313" key="10">
    <source>
        <dbReference type="Proteomes" id="UP000179807"/>
    </source>
</evidence>
<protein>
    <recommendedName>
        <fullName evidence="8">Guanylate cyclase domain-containing protein</fullName>
    </recommendedName>
</protein>
<evidence type="ECO:0000256" key="1">
    <source>
        <dbReference type="ARBA" id="ARBA00004370"/>
    </source>
</evidence>
<evidence type="ECO:0000256" key="4">
    <source>
        <dbReference type="ARBA" id="ARBA00022989"/>
    </source>
</evidence>
<dbReference type="SMART" id="SM00044">
    <property type="entry name" value="CYCc"/>
    <property type="match status" value="1"/>
</dbReference>
<dbReference type="InterPro" id="IPR035965">
    <property type="entry name" value="PAS-like_dom_sf"/>
</dbReference>
<dbReference type="GO" id="GO:0004383">
    <property type="term" value="F:guanylate cyclase activity"/>
    <property type="evidence" value="ECO:0007669"/>
    <property type="project" value="TreeGrafter"/>
</dbReference>
<dbReference type="InterPro" id="IPR000014">
    <property type="entry name" value="PAS"/>
</dbReference>
<dbReference type="GO" id="GO:0007168">
    <property type="term" value="P:receptor guanylyl cyclase signaling pathway"/>
    <property type="evidence" value="ECO:0007669"/>
    <property type="project" value="TreeGrafter"/>
</dbReference>
<accession>A0A1J4KT51</accession>
<evidence type="ECO:0000256" key="6">
    <source>
        <dbReference type="ARBA" id="ARBA00023239"/>
    </source>
</evidence>
<dbReference type="SMART" id="SM00091">
    <property type="entry name" value="PAS"/>
    <property type="match status" value="1"/>
</dbReference>
<keyword evidence="5 7" id="KW-0472">Membrane</keyword>
<feature type="transmembrane region" description="Helical" evidence="7">
    <location>
        <begin position="932"/>
        <end position="954"/>
    </location>
</feature>
<dbReference type="PANTHER" id="PTHR11920:SF335">
    <property type="entry name" value="GUANYLATE CYCLASE"/>
    <property type="match status" value="1"/>
</dbReference>
<feature type="transmembrane region" description="Helical" evidence="7">
    <location>
        <begin position="277"/>
        <end position="298"/>
    </location>
</feature>
<evidence type="ECO:0000256" key="5">
    <source>
        <dbReference type="ARBA" id="ARBA00023136"/>
    </source>
</evidence>
<dbReference type="GO" id="GO:0005886">
    <property type="term" value="C:plasma membrane"/>
    <property type="evidence" value="ECO:0007669"/>
    <property type="project" value="TreeGrafter"/>
</dbReference>
<sequence length="1546" mass="177409">MQNIFSRCRKNDIFSRNFTFFEYLVKYTPNYSHFLFLKSIFISLQLIYQWGWGIETPSSISKIHQALFSILYFTKYDYSDYHIAIGSISLTCIISVVFLMILIQYFLFLKKMIFHKYLIYLTRVFIDILIPVSLLPISFYLNGIIYWVISTQAKEFILIMIFLTISDLAAIFLTCLSRILFANSIYAPLHPYLTASKNNLLIVNIIPSAFTVFRSVFNFYPYWTLYVFHALELLYYIFIIFSMAVNPIVNCTVYSLMNGLAFSCITSIVCRYFSDHFAFLIASVLLFVVVMIIFVYKYRADERKICKKLAYDGENNLSKMSAEERTEIINLGNRADFINRLENIVKNTKMDRCIYMLMVGLGNACDLVVDGSFQKIIAKQDNSYTTTKYLIFAVSGFIDETNFLIQLVNYFGTFPMSSLQDEFLLFQLRRLILSRQTTLNLSAEDQQSLTEIQAQSKQLEANLKQYWLLPKLGISHLEHVSNTISKGTVLWNLVDEVLPNMVCIRREQQRFAVECESNFLRAVVLEKQIEFLEDGYNLKRDPAFLALVKKFPIYLKKHILNFDGSFQFTQTVKNDQIFYSVNNNHGKTDSVTEATSEIDDQEQDRLAKLIFKSSRTRLAIHNATKDIVPISSVSISLFSYLWLIFSLVMFLCIIVYFYPLYDSNIIGSDIMDSLVNTRIYTNIANIEILLLLSQNHEQIFLWEYLNEYKSLNSSFVIINSSDLRDSIYDNAFMSLSQLRSSMKNLRSLKFDNLLSNLTEMEYYILENSIPINYCLNGTVFHDAKMGIKSAFVFNVMNIFMLLYKYDNNQIKDWLNSSDEFCSIFAGYEPMSKGILAMRSTIYDSTIGNSLEYDHFSIYLRYVLAGIYGIISITLSTASSVALMSEIKKFTNILNTTFTDEEKKQGTKGIYLKTEFISTVVSHSLDIPSYFKYYFLIVFEGVLYLLAMTFLILIFNESINMKINDINVSYWSLYNTARSPSMIESFLATFLTGILAKIPANFSSADKEAEIALSYLDEIMDMSNRLVTSDNAGATIIGNDDLFDEAYLQESCVNSYEGDLEIAGNCSSISHAVLEFVSNMRDSVYKVRVNNTTLLVLRQLASEFMMVANKLIPGLLSVDEHIYRMLTNFLHSFHVNVIVYFVFGCGTLFVAYYVISLYHAYMIRAFKGGITLIKQLDPLTLIGNEKLLIFLRFKEENIETVLTTQQSIVHYSSNMIICFSLDSLTIEFVNQATVQELQYSNEQLLGKNFGIIFDEQSFQQIQATITLIVKNETTSLVDFPVICVTANLTKIHCSIAIFKSSNGPHLFAILKNTEFIVIQQQEAEYLKKRSESLLYHIMPPDIVRRLNQGEKNVSMSIQSASIMFIDIVQFSTYSLPLLPQKIIQTLSDICNSYDRKIAEYQNMNKIKMIGDIYMCAAGLFRNEPEPKKDTIEMIKFGFDALQSIQDVNLKMNTNFRVRIGLNTGGPIIAGVLGTDKLIFDIIGDAINIASRLQSTGEPGKIHISSETRDLIHNVGFIIEERGLTFLKGKGQKKTYQVIFDERSESAF</sequence>
<dbReference type="GO" id="GO:0000166">
    <property type="term" value="F:nucleotide binding"/>
    <property type="evidence" value="ECO:0007669"/>
    <property type="project" value="UniProtKB-KW"/>
</dbReference>
<evidence type="ECO:0000256" key="2">
    <source>
        <dbReference type="ARBA" id="ARBA00022692"/>
    </source>
</evidence>
<dbReference type="GeneID" id="94834151"/>
<evidence type="ECO:0000259" key="8">
    <source>
        <dbReference type="PROSITE" id="PS50125"/>
    </source>
</evidence>
<dbReference type="InterPro" id="IPR001054">
    <property type="entry name" value="A/G_cyclase"/>
</dbReference>
<gene>
    <name evidence="9" type="ORF">TRFO_17206</name>
</gene>
<dbReference type="OrthoDB" id="60033at2759"/>
<dbReference type="CDD" id="cd07302">
    <property type="entry name" value="CHD"/>
    <property type="match status" value="1"/>
</dbReference>
<reference evidence="9" key="1">
    <citation type="submission" date="2016-10" db="EMBL/GenBank/DDBJ databases">
        <authorList>
            <person name="Benchimol M."/>
            <person name="Almeida L.G."/>
            <person name="Vasconcelos A.T."/>
            <person name="Perreira-Neves A."/>
            <person name="Rosa I.A."/>
            <person name="Tasca T."/>
            <person name="Bogo M.R."/>
            <person name="de Souza W."/>
        </authorList>
    </citation>
    <scope>NUCLEOTIDE SEQUENCE [LARGE SCALE GENOMIC DNA]</scope>
    <source>
        <strain evidence="9">K</strain>
    </source>
</reference>
<dbReference type="RefSeq" id="XP_068365974.1">
    <property type="nucleotide sequence ID" value="XM_068499447.1"/>
</dbReference>
<keyword evidence="4 7" id="KW-1133">Transmembrane helix</keyword>
<dbReference type="GO" id="GO:0001653">
    <property type="term" value="F:peptide receptor activity"/>
    <property type="evidence" value="ECO:0007669"/>
    <property type="project" value="TreeGrafter"/>
</dbReference>
<dbReference type="SUPFAM" id="SSF55785">
    <property type="entry name" value="PYP-like sensor domain (PAS domain)"/>
    <property type="match status" value="1"/>
</dbReference>
<evidence type="ECO:0000256" key="3">
    <source>
        <dbReference type="ARBA" id="ARBA00022741"/>
    </source>
</evidence>
<dbReference type="SUPFAM" id="SSF55073">
    <property type="entry name" value="Nucleotide cyclase"/>
    <property type="match status" value="1"/>
</dbReference>
<dbReference type="InterPro" id="IPR029787">
    <property type="entry name" value="Nucleotide_cyclase"/>
</dbReference>
<proteinExistence type="predicted"/>
<keyword evidence="3" id="KW-0547">Nucleotide-binding</keyword>
<feature type="transmembrane region" description="Helical" evidence="7">
    <location>
        <begin position="233"/>
        <end position="257"/>
    </location>
</feature>
<feature type="transmembrane region" description="Helical" evidence="7">
    <location>
        <begin position="83"/>
        <end position="108"/>
    </location>
</feature>
<dbReference type="GO" id="GO:0004016">
    <property type="term" value="F:adenylate cyclase activity"/>
    <property type="evidence" value="ECO:0007669"/>
    <property type="project" value="TreeGrafter"/>
</dbReference>
<dbReference type="InterPro" id="IPR050401">
    <property type="entry name" value="Cyclic_nucleotide_synthase"/>
</dbReference>
<feature type="transmembrane region" description="Helical" evidence="7">
    <location>
        <begin position="1132"/>
        <end position="1154"/>
    </location>
</feature>
<dbReference type="EMBL" id="MLAK01000554">
    <property type="protein sequence ID" value="OHT12838.1"/>
    <property type="molecule type" value="Genomic_DNA"/>
</dbReference>
<feature type="transmembrane region" description="Helical" evidence="7">
    <location>
        <begin position="861"/>
        <end position="883"/>
    </location>
</feature>
<dbReference type="GO" id="GO:0035556">
    <property type="term" value="P:intracellular signal transduction"/>
    <property type="evidence" value="ECO:0007669"/>
    <property type="project" value="InterPro"/>
</dbReference>
<dbReference type="PANTHER" id="PTHR11920">
    <property type="entry name" value="GUANYLYL CYCLASE"/>
    <property type="match status" value="1"/>
</dbReference>
<evidence type="ECO:0000256" key="7">
    <source>
        <dbReference type="SAM" id="Phobius"/>
    </source>
</evidence>
<keyword evidence="10" id="KW-1185">Reference proteome</keyword>
<dbReference type="VEuPathDB" id="TrichDB:TRFO_17206"/>
<dbReference type="PROSITE" id="PS50125">
    <property type="entry name" value="GUANYLATE_CYCLASE_2"/>
    <property type="match status" value="1"/>
</dbReference>
<feature type="domain" description="Guanylate cyclase" evidence="8">
    <location>
        <begin position="1360"/>
        <end position="1492"/>
    </location>
</feature>
<dbReference type="Gene3D" id="3.30.450.20">
    <property type="entry name" value="PAS domain"/>
    <property type="match status" value="1"/>
</dbReference>
<dbReference type="Gene3D" id="3.30.70.1230">
    <property type="entry name" value="Nucleotide cyclase"/>
    <property type="match status" value="1"/>
</dbReference>
<comment type="caution">
    <text evidence="9">The sequence shown here is derived from an EMBL/GenBank/DDBJ whole genome shotgun (WGS) entry which is preliminary data.</text>
</comment>
<feature type="transmembrane region" description="Helical" evidence="7">
    <location>
        <begin position="128"/>
        <end position="149"/>
    </location>
</feature>
<dbReference type="Pfam" id="PF00211">
    <property type="entry name" value="Guanylate_cyc"/>
    <property type="match status" value="1"/>
</dbReference>
<evidence type="ECO:0000313" key="9">
    <source>
        <dbReference type="EMBL" id="OHT12838.1"/>
    </source>
</evidence>
<organism evidence="9 10">
    <name type="scientific">Tritrichomonas foetus</name>
    <dbReference type="NCBI Taxonomy" id="1144522"/>
    <lineage>
        <taxon>Eukaryota</taxon>
        <taxon>Metamonada</taxon>
        <taxon>Parabasalia</taxon>
        <taxon>Tritrichomonadida</taxon>
        <taxon>Tritrichomonadidae</taxon>
        <taxon>Tritrichomonas</taxon>
    </lineage>
</organism>
<feature type="transmembrane region" description="Helical" evidence="7">
    <location>
        <begin position="156"/>
        <end position="181"/>
    </location>
</feature>
<keyword evidence="2 7" id="KW-0812">Transmembrane</keyword>
<keyword evidence="6" id="KW-0456">Lyase</keyword>
<dbReference type="Proteomes" id="UP000179807">
    <property type="component" value="Unassembled WGS sequence"/>
</dbReference>